<dbReference type="InterPro" id="IPR035906">
    <property type="entry name" value="MetI-like_sf"/>
</dbReference>
<dbReference type="EMBL" id="BSVB01000001">
    <property type="protein sequence ID" value="GMA95629.1"/>
    <property type="molecule type" value="Genomic_DNA"/>
</dbReference>
<comment type="caution">
    <text evidence="10">The sequence shown here is derived from an EMBL/GenBank/DDBJ whole genome shotgun (WGS) entry which is preliminary data.</text>
</comment>
<feature type="domain" description="ABC transmembrane type-1" evidence="9">
    <location>
        <begin position="81"/>
        <end position="294"/>
    </location>
</feature>
<keyword evidence="11" id="KW-1185">Reference proteome</keyword>
<dbReference type="CDD" id="cd06261">
    <property type="entry name" value="TM_PBP2"/>
    <property type="match status" value="1"/>
</dbReference>
<feature type="region of interest" description="Disordered" evidence="8">
    <location>
        <begin position="344"/>
        <end position="370"/>
    </location>
</feature>
<keyword evidence="3" id="KW-1003">Cell membrane</keyword>
<feature type="compositionally biased region" description="Low complexity" evidence="8">
    <location>
        <begin position="348"/>
        <end position="370"/>
    </location>
</feature>
<evidence type="ECO:0000256" key="4">
    <source>
        <dbReference type="ARBA" id="ARBA00022692"/>
    </source>
</evidence>
<organism evidence="10 11">
    <name type="scientific">Pseudolysinimonas kribbensis</name>
    <dbReference type="NCBI Taxonomy" id="433641"/>
    <lineage>
        <taxon>Bacteria</taxon>
        <taxon>Bacillati</taxon>
        <taxon>Actinomycetota</taxon>
        <taxon>Actinomycetes</taxon>
        <taxon>Micrococcales</taxon>
        <taxon>Microbacteriaceae</taxon>
        <taxon>Pseudolysinimonas</taxon>
    </lineage>
</organism>
<evidence type="ECO:0000256" key="7">
    <source>
        <dbReference type="RuleBase" id="RU363032"/>
    </source>
</evidence>
<feature type="transmembrane region" description="Helical" evidence="7">
    <location>
        <begin position="85"/>
        <end position="106"/>
    </location>
</feature>
<accession>A0ABQ6K8K8</accession>
<feature type="transmembrane region" description="Helical" evidence="7">
    <location>
        <begin position="168"/>
        <end position="192"/>
    </location>
</feature>
<name>A0ABQ6K8K8_9MICO</name>
<comment type="similarity">
    <text evidence="7">Belongs to the binding-protein-dependent transport system permease family.</text>
</comment>
<keyword evidence="5 7" id="KW-1133">Transmembrane helix</keyword>
<evidence type="ECO:0000256" key="3">
    <source>
        <dbReference type="ARBA" id="ARBA00022475"/>
    </source>
</evidence>
<dbReference type="Gene3D" id="1.10.3720.10">
    <property type="entry name" value="MetI-like"/>
    <property type="match status" value="1"/>
</dbReference>
<keyword evidence="4 7" id="KW-0812">Transmembrane</keyword>
<dbReference type="SUPFAM" id="SSF161098">
    <property type="entry name" value="MetI-like"/>
    <property type="match status" value="1"/>
</dbReference>
<sequence length="370" mass="40382">MTTAIPARRTRPGRSADGARAVNYVWLLPAFVVSVAVIYFCVGYTAWISLQDWDGISPDPMFIAFKNYARMFADPVFWDSLQHTVIFFVVAFVAQAVLGFVFAVLLHSKVRLAVVYKVIVFVPVVIAPATMAPIFRVMYTPTGQFNDLLGAVGLGFLKQAWLGQGNTALAVILSIAVWSGTGISFILYYAAIGQLDPEMIEAARLDGAGNVRILWSVIWPNLRGTTVAIAMLTAIGSLKLFDIPQLVTAGGPNYATEFLGTLIYRQSVPLNAVGYASALSMMLLVLAVAAAIILRATGRERSTTCLRPGACPRRSCCSWSPRSWCCRSCTRSWRWCRSRWRAPAGTTTRPCWRSPSCRSSSATARSSPSA</sequence>
<feature type="transmembrane region" description="Helical" evidence="7">
    <location>
        <begin position="118"/>
        <end position="139"/>
    </location>
</feature>
<evidence type="ECO:0000259" key="9">
    <source>
        <dbReference type="PROSITE" id="PS50928"/>
    </source>
</evidence>
<evidence type="ECO:0000256" key="1">
    <source>
        <dbReference type="ARBA" id="ARBA00004651"/>
    </source>
</evidence>
<evidence type="ECO:0000256" key="6">
    <source>
        <dbReference type="ARBA" id="ARBA00023136"/>
    </source>
</evidence>
<feature type="transmembrane region" description="Helical" evidence="7">
    <location>
        <begin position="272"/>
        <end position="294"/>
    </location>
</feature>
<feature type="transmembrane region" description="Helical" evidence="7">
    <location>
        <begin position="213"/>
        <end position="235"/>
    </location>
</feature>
<keyword evidence="2 7" id="KW-0813">Transport</keyword>
<gene>
    <name evidence="10" type="ORF">GCM10025881_24530</name>
</gene>
<dbReference type="Pfam" id="PF00528">
    <property type="entry name" value="BPD_transp_1"/>
    <property type="match status" value="1"/>
</dbReference>
<proteinExistence type="inferred from homology"/>
<dbReference type="InterPro" id="IPR000515">
    <property type="entry name" value="MetI-like"/>
</dbReference>
<keyword evidence="6 7" id="KW-0472">Membrane</keyword>
<dbReference type="Proteomes" id="UP001157034">
    <property type="component" value="Unassembled WGS sequence"/>
</dbReference>
<evidence type="ECO:0000256" key="5">
    <source>
        <dbReference type="ARBA" id="ARBA00022989"/>
    </source>
</evidence>
<protein>
    <recommendedName>
        <fullName evidence="9">ABC transmembrane type-1 domain-containing protein</fullName>
    </recommendedName>
</protein>
<evidence type="ECO:0000256" key="8">
    <source>
        <dbReference type="SAM" id="MobiDB-lite"/>
    </source>
</evidence>
<reference evidence="11" key="1">
    <citation type="journal article" date="2019" name="Int. J. Syst. Evol. Microbiol.">
        <title>The Global Catalogue of Microorganisms (GCM) 10K type strain sequencing project: providing services to taxonomists for standard genome sequencing and annotation.</title>
        <authorList>
            <consortium name="The Broad Institute Genomics Platform"/>
            <consortium name="The Broad Institute Genome Sequencing Center for Infectious Disease"/>
            <person name="Wu L."/>
            <person name="Ma J."/>
        </authorList>
    </citation>
    <scope>NUCLEOTIDE SEQUENCE [LARGE SCALE GENOMIC DNA]</scope>
    <source>
        <strain evidence="11">NBRC 108894</strain>
    </source>
</reference>
<dbReference type="InterPro" id="IPR051393">
    <property type="entry name" value="ABC_transporter_permease"/>
</dbReference>
<feature type="transmembrane region" description="Helical" evidence="7">
    <location>
        <begin position="21"/>
        <end position="47"/>
    </location>
</feature>
<evidence type="ECO:0000256" key="2">
    <source>
        <dbReference type="ARBA" id="ARBA00022448"/>
    </source>
</evidence>
<dbReference type="PANTHER" id="PTHR30193">
    <property type="entry name" value="ABC TRANSPORTER PERMEASE PROTEIN"/>
    <property type="match status" value="1"/>
</dbReference>
<comment type="subcellular location">
    <subcellularLocation>
        <location evidence="1 7">Cell membrane</location>
        <topology evidence="1 7">Multi-pass membrane protein</topology>
    </subcellularLocation>
</comment>
<evidence type="ECO:0000313" key="10">
    <source>
        <dbReference type="EMBL" id="GMA95629.1"/>
    </source>
</evidence>
<dbReference type="RefSeq" id="WP_284254365.1">
    <property type="nucleotide sequence ID" value="NZ_BSVB01000001.1"/>
</dbReference>
<dbReference type="PROSITE" id="PS50928">
    <property type="entry name" value="ABC_TM1"/>
    <property type="match status" value="1"/>
</dbReference>
<evidence type="ECO:0000313" key="11">
    <source>
        <dbReference type="Proteomes" id="UP001157034"/>
    </source>
</evidence>
<dbReference type="PANTHER" id="PTHR30193:SF37">
    <property type="entry name" value="INNER MEMBRANE ABC TRANSPORTER PERMEASE PROTEIN YCJO"/>
    <property type="match status" value="1"/>
</dbReference>